<accession>A0A8S1L7W6</accession>
<evidence type="ECO:0000256" key="1">
    <source>
        <dbReference type="SAM" id="MobiDB-lite"/>
    </source>
</evidence>
<comment type="caution">
    <text evidence="2">The sequence shown here is derived from an EMBL/GenBank/DDBJ whole genome shotgun (WGS) entry which is preliminary data.</text>
</comment>
<proteinExistence type="predicted"/>
<reference evidence="2" key="1">
    <citation type="submission" date="2021-01" db="EMBL/GenBank/DDBJ databases">
        <authorList>
            <consortium name="Genoscope - CEA"/>
            <person name="William W."/>
        </authorList>
    </citation>
    <scope>NUCLEOTIDE SEQUENCE</scope>
</reference>
<dbReference type="EMBL" id="CAJJDN010000017">
    <property type="protein sequence ID" value="CAD8062751.1"/>
    <property type="molecule type" value="Genomic_DNA"/>
</dbReference>
<keyword evidence="3" id="KW-1185">Reference proteome</keyword>
<protein>
    <submittedName>
        <fullName evidence="2">Uncharacterized protein</fullName>
    </submittedName>
</protein>
<evidence type="ECO:0000313" key="3">
    <source>
        <dbReference type="Proteomes" id="UP000692954"/>
    </source>
</evidence>
<feature type="compositionally biased region" description="Basic and acidic residues" evidence="1">
    <location>
        <begin position="17"/>
        <end position="39"/>
    </location>
</feature>
<dbReference type="Proteomes" id="UP000692954">
    <property type="component" value="Unassembled WGS sequence"/>
</dbReference>
<feature type="compositionally biased region" description="Polar residues" evidence="1">
    <location>
        <begin position="1"/>
        <end position="10"/>
    </location>
</feature>
<evidence type="ECO:0000313" key="2">
    <source>
        <dbReference type="EMBL" id="CAD8062751.1"/>
    </source>
</evidence>
<gene>
    <name evidence="2" type="ORF">PSON_ATCC_30995.1.T0170032</name>
</gene>
<name>A0A8S1L7W6_9CILI</name>
<dbReference type="AlphaFoldDB" id="A0A8S1L7W6"/>
<organism evidence="2 3">
    <name type="scientific">Paramecium sonneborni</name>
    <dbReference type="NCBI Taxonomy" id="65129"/>
    <lineage>
        <taxon>Eukaryota</taxon>
        <taxon>Sar</taxon>
        <taxon>Alveolata</taxon>
        <taxon>Ciliophora</taxon>
        <taxon>Intramacronucleata</taxon>
        <taxon>Oligohymenophorea</taxon>
        <taxon>Peniculida</taxon>
        <taxon>Parameciidae</taxon>
        <taxon>Paramecium</taxon>
    </lineage>
</organism>
<feature type="region of interest" description="Disordered" evidence="1">
    <location>
        <begin position="1"/>
        <end position="57"/>
    </location>
</feature>
<sequence>MQKTISTGDQDYNIVKAEYHQDSDDEQQEKQEKSSKLVIEEDDEVPLEQNQQKSTNIKQEVQQQQQVQKQQEIQKQPIEQPKKVVSQVYPKFIDFDYQDINIKFKQEWKDKRKNPEPNKFEKKAEIEIKEPILYTMDKKKAKHGRSFFTSLFSTDFRYIYINGGYLYILQLKNDKMLVKSVNSLQRLFKIILKGDQIQLCFINANLDKTKPPNIKTYQFLKGKEQKEKLLMKIRGEINKLGYDFDLMK</sequence>